<dbReference type="GO" id="GO:0007155">
    <property type="term" value="P:cell adhesion"/>
    <property type="evidence" value="ECO:0007669"/>
    <property type="project" value="InterPro"/>
</dbReference>
<evidence type="ECO:0000256" key="6">
    <source>
        <dbReference type="SAM" id="Phobius"/>
    </source>
</evidence>
<dbReference type="InterPro" id="IPR006127">
    <property type="entry name" value="ZnuA-like"/>
</dbReference>
<sequence>MLNNKNGFITVVLLAIVVIGISLVLLIPYLRSLDSNNSTGPKVATTIYPLYDIVRNVAGENVETVLLLPPGASPHTFDPSPGDLQEIAGSDTVFMIGHGLDDWTADIATSAGVDSLKVVDTNIILMENEEDGHHDHEDDESHDEVDHEDDHDHGPINPHYWLSIPNAILITQTVSEELSQLYPELSGTFKTNADEYIATLSDLQTEFELSLTGASPQIATFHNAWGYFAESLDIEIVTTFEEYAGQEPSASYLAEFQEHIEEHQVTVIFAEPQLSTNALEPIAADLGATISILDPLGGVEGRETFVDLMRYNVSQIVATI</sequence>
<dbReference type="InterPro" id="IPR006129">
    <property type="entry name" value="AdhesinB"/>
</dbReference>
<evidence type="ECO:0000256" key="4">
    <source>
        <dbReference type="RuleBase" id="RU003512"/>
    </source>
</evidence>
<keyword evidence="6" id="KW-0812">Transmembrane</keyword>
<dbReference type="InterPro" id="IPR006128">
    <property type="entry name" value="Lipoprotein_PsaA-like"/>
</dbReference>
<gene>
    <name evidence="7" type="ORF">KC573_01840</name>
</gene>
<feature type="region of interest" description="Disordered" evidence="5">
    <location>
        <begin position="130"/>
        <end position="156"/>
    </location>
</feature>
<proteinExistence type="inferred from homology"/>
<keyword evidence="6" id="KW-0472">Membrane</keyword>
<dbReference type="PRINTS" id="PR00690">
    <property type="entry name" value="ADHESNFAMILY"/>
</dbReference>
<evidence type="ECO:0000256" key="2">
    <source>
        <dbReference type="ARBA" id="ARBA00022448"/>
    </source>
</evidence>
<feature type="compositionally biased region" description="Basic and acidic residues" evidence="5">
    <location>
        <begin position="144"/>
        <end position="154"/>
    </location>
</feature>
<dbReference type="Gene3D" id="3.40.50.1980">
    <property type="entry name" value="Nitrogenase molybdenum iron protein domain"/>
    <property type="match status" value="2"/>
</dbReference>
<reference evidence="7" key="2">
    <citation type="journal article" date="2021" name="Microbiome">
        <title>Successional dynamics and alternative stable states in a saline activated sludge microbial community over 9 years.</title>
        <authorList>
            <person name="Wang Y."/>
            <person name="Ye J."/>
            <person name="Ju F."/>
            <person name="Liu L."/>
            <person name="Boyd J.A."/>
            <person name="Deng Y."/>
            <person name="Parks D.H."/>
            <person name="Jiang X."/>
            <person name="Yin X."/>
            <person name="Woodcroft B.J."/>
            <person name="Tyson G.W."/>
            <person name="Hugenholtz P."/>
            <person name="Polz M.F."/>
            <person name="Zhang T."/>
        </authorList>
    </citation>
    <scope>NUCLEOTIDE SEQUENCE</scope>
    <source>
        <strain evidence="7">HKST-UBA02</strain>
    </source>
</reference>
<evidence type="ECO:0000256" key="1">
    <source>
        <dbReference type="ARBA" id="ARBA00011028"/>
    </source>
</evidence>
<evidence type="ECO:0000256" key="3">
    <source>
        <dbReference type="ARBA" id="ARBA00022729"/>
    </source>
</evidence>
<comment type="caution">
    <text evidence="7">The sequence shown here is derived from an EMBL/GenBank/DDBJ whole genome shotgun (WGS) entry which is preliminary data.</text>
</comment>
<reference evidence="7" key="1">
    <citation type="submission" date="2020-04" db="EMBL/GenBank/DDBJ databases">
        <authorList>
            <person name="Zhang T."/>
        </authorList>
    </citation>
    <scope>NUCLEOTIDE SEQUENCE</scope>
    <source>
        <strain evidence="7">HKST-UBA02</strain>
    </source>
</reference>
<keyword evidence="2 4" id="KW-0813">Transport</keyword>
<feature type="transmembrane region" description="Helical" evidence="6">
    <location>
        <begin position="7"/>
        <end position="30"/>
    </location>
</feature>
<evidence type="ECO:0000256" key="5">
    <source>
        <dbReference type="SAM" id="MobiDB-lite"/>
    </source>
</evidence>
<comment type="similarity">
    <text evidence="1 4">Belongs to the bacterial solute-binding protein 9 family.</text>
</comment>
<accession>A0A955LVV1</accession>
<evidence type="ECO:0000313" key="8">
    <source>
        <dbReference type="Proteomes" id="UP000699691"/>
    </source>
</evidence>
<dbReference type="InterPro" id="IPR050492">
    <property type="entry name" value="Bact_metal-bind_prot9"/>
</dbReference>
<dbReference type="Proteomes" id="UP000699691">
    <property type="component" value="Unassembled WGS sequence"/>
</dbReference>
<dbReference type="SUPFAM" id="SSF53807">
    <property type="entry name" value="Helical backbone' metal receptor"/>
    <property type="match status" value="1"/>
</dbReference>
<dbReference type="Pfam" id="PF01297">
    <property type="entry name" value="ZnuA"/>
    <property type="match status" value="1"/>
</dbReference>
<keyword evidence="3" id="KW-0732">Signal</keyword>
<dbReference type="PANTHER" id="PTHR42953">
    <property type="entry name" value="HIGH-AFFINITY ZINC UPTAKE SYSTEM PROTEIN ZNUA-RELATED"/>
    <property type="match status" value="1"/>
</dbReference>
<dbReference type="EMBL" id="JAGQKY010000062">
    <property type="protein sequence ID" value="MCA9397545.1"/>
    <property type="molecule type" value="Genomic_DNA"/>
</dbReference>
<name>A0A955LVV1_UNCKA</name>
<dbReference type="GO" id="GO:0030001">
    <property type="term" value="P:metal ion transport"/>
    <property type="evidence" value="ECO:0007669"/>
    <property type="project" value="InterPro"/>
</dbReference>
<dbReference type="PRINTS" id="PR00691">
    <property type="entry name" value="ADHESINB"/>
</dbReference>
<organism evidence="7 8">
    <name type="scientific">candidate division WWE3 bacterium</name>
    <dbReference type="NCBI Taxonomy" id="2053526"/>
    <lineage>
        <taxon>Bacteria</taxon>
        <taxon>Katanobacteria</taxon>
    </lineage>
</organism>
<evidence type="ECO:0000313" key="7">
    <source>
        <dbReference type="EMBL" id="MCA9397545.1"/>
    </source>
</evidence>
<dbReference type="PANTHER" id="PTHR42953:SF3">
    <property type="entry name" value="HIGH-AFFINITY ZINC UPTAKE SYSTEM PROTEIN ZNUA"/>
    <property type="match status" value="1"/>
</dbReference>
<keyword evidence="6" id="KW-1133">Transmembrane helix</keyword>
<protein>
    <submittedName>
        <fullName evidence="7">Zinc ABC transporter substrate-binding protein</fullName>
    </submittedName>
</protein>
<dbReference type="GO" id="GO:0046872">
    <property type="term" value="F:metal ion binding"/>
    <property type="evidence" value="ECO:0007669"/>
    <property type="project" value="InterPro"/>
</dbReference>
<dbReference type="AlphaFoldDB" id="A0A955LVV1"/>